<feature type="domain" description="PilN biogenesis protein dimerization" evidence="3">
    <location>
        <begin position="99"/>
        <end position="201"/>
    </location>
</feature>
<dbReference type="AlphaFoldDB" id="A0AAE4BLZ1"/>
<keyword evidence="2" id="KW-1133">Transmembrane helix</keyword>
<dbReference type="InterPro" id="IPR040888">
    <property type="entry name" value="PilN_bio_d"/>
</dbReference>
<feature type="transmembrane region" description="Helical" evidence="2">
    <location>
        <begin position="21"/>
        <end position="44"/>
    </location>
</feature>
<dbReference type="InterPro" id="IPR052534">
    <property type="entry name" value="Extracell_DNA_Util/SecSys_Comp"/>
</dbReference>
<feature type="compositionally biased region" description="Low complexity" evidence="1">
    <location>
        <begin position="211"/>
        <end position="232"/>
    </location>
</feature>
<keyword evidence="2" id="KW-0472">Membrane</keyword>
<dbReference type="Gene3D" id="3.30.70.2830">
    <property type="match status" value="1"/>
</dbReference>
<accession>A0AAE4BLZ1</accession>
<dbReference type="PANTHER" id="PTHR40278:SF1">
    <property type="entry name" value="DNA UTILIZATION PROTEIN HOFN"/>
    <property type="match status" value="1"/>
</dbReference>
<dbReference type="Proteomes" id="UP001185331">
    <property type="component" value="Unassembled WGS sequence"/>
</dbReference>
<evidence type="ECO:0000256" key="2">
    <source>
        <dbReference type="SAM" id="Phobius"/>
    </source>
</evidence>
<dbReference type="Pfam" id="PF18222">
    <property type="entry name" value="PilN_bio_d"/>
    <property type="match status" value="1"/>
</dbReference>
<feature type="region of interest" description="Disordered" evidence="1">
    <location>
        <begin position="200"/>
        <end position="232"/>
    </location>
</feature>
<comment type="caution">
    <text evidence="4">The sequence shown here is derived from an EMBL/GenBank/DDBJ whole genome shotgun (WGS) entry which is preliminary data.</text>
</comment>
<dbReference type="EMBL" id="JAVDQK010000004">
    <property type="protein sequence ID" value="MDR6218525.1"/>
    <property type="molecule type" value="Genomic_DNA"/>
</dbReference>
<dbReference type="PANTHER" id="PTHR40278">
    <property type="entry name" value="DNA UTILIZATION PROTEIN HOFN"/>
    <property type="match status" value="1"/>
</dbReference>
<dbReference type="RefSeq" id="WP_309855093.1">
    <property type="nucleotide sequence ID" value="NZ_JAVDQJ010000005.1"/>
</dbReference>
<evidence type="ECO:0000313" key="4">
    <source>
        <dbReference type="EMBL" id="MDR6218525.1"/>
    </source>
</evidence>
<evidence type="ECO:0000313" key="5">
    <source>
        <dbReference type="Proteomes" id="UP001185331"/>
    </source>
</evidence>
<keyword evidence="2" id="KW-0812">Transmembrane</keyword>
<protein>
    <submittedName>
        <fullName evidence="4">Type IV pilus assembly protein PilN</fullName>
    </submittedName>
</protein>
<sequence>MINLTINLLPKDLRGRVGPDLWEISAVGIAGVSAAALLTMQLIAVTTASHLSAQMDDQRAALAKLAPIVNKGKALKAEKAQLELTAGVADTLRGNGTPWSQDLARFAQQLPKGPAPLVALETMTLKNVALPAQADSTKRRAYDGKTISREVQVTGNARSGRALVEFISAFETPQWSGVQFQNAEQDDATGAYRFALTVGLTSPDAPKTDPKPASTPAADAPAPSAPGPEGAE</sequence>
<evidence type="ECO:0000259" key="3">
    <source>
        <dbReference type="Pfam" id="PF18222"/>
    </source>
</evidence>
<proteinExistence type="predicted"/>
<gene>
    <name evidence="4" type="ORF">J2Y00_002088</name>
</gene>
<name>A0AAE4BLZ1_9DEIO</name>
<evidence type="ECO:0000256" key="1">
    <source>
        <dbReference type="SAM" id="MobiDB-lite"/>
    </source>
</evidence>
<organism evidence="4 5">
    <name type="scientific">Deinococcus soli</name>
    <name type="common">ex Cha et al. 2016</name>
    <dbReference type="NCBI Taxonomy" id="1309411"/>
    <lineage>
        <taxon>Bacteria</taxon>
        <taxon>Thermotogati</taxon>
        <taxon>Deinococcota</taxon>
        <taxon>Deinococci</taxon>
        <taxon>Deinococcales</taxon>
        <taxon>Deinococcaceae</taxon>
        <taxon>Deinococcus</taxon>
    </lineage>
</organism>
<reference evidence="4" key="1">
    <citation type="submission" date="2023-07" db="EMBL/GenBank/DDBJ databases">
        <title>Sorghum-associated microbial communities from plants grown in Nebraska, USA.</title>
        <authorList>
            <person name="Schachtman D."/>
        </authorList>
    </citation>
    <scope>NUCLEOTIDE SEQUENCE</scope>
    <source>
        <strain evidence="4">BE330</strain>
    </source>
</reference>